<dbReference type="InterPro" id="IPR028081">
    <property type="entry name" value="Leu-bd"/>
</dbReference>
<dbReference type="RefSeq" id="WP_107890661.1">
    <property type="nucleotide sequence ID" value="NZ_NHSI01000033.1"/>
</dbReference>
<dbReference type="SUPFAM" id="SSF53822">
    <property type="entry name" value="Periplasmic binding protein-like I"/>
    <property type="match status" value="1"/>
</dbReference>
<dbReference type="PANTHER" id="PTHR30483">
    <property type="entry name" value="LEUCINE-SPECIFIC-BINDING PROTEIN"/>
    <property type="match status" value="1"/>
</dbReference>
<feature type="chain" id="PRO_5015581700" evidence="4">
    <location>
        <begin position="24"/>
        <end position="397"/>
    </location>
</feature>
<evidence type="ECO:0000256" key="4">
    <source>
        <dbReference type="SAM" id="SignalP"/>
    </source>
</evidence>
<proteinExistence type="inferred from homology"/>
<dbReference type="EMBL" id="QAAA01000001">
    <property type="protein sequence ID" value="PTN04069.1"/>
    <property type="molecule type" value="Genomic_DNA"/>
</dbReference>
<accession>A0A2T5BWQ8</accession>
<dbReference type="Gene3D" id="3.40.50.2300">
    <property type="match status" value="2"/>
</dbReference>
<dbReference type="NCBIfam" id="TIGR03863">
    <property type="entry name" value="PQQ_ABC_bind"/>
    <property type="match status" value="1"/>
</dbReference>
<feature type="signal peptide" evidence="4">
    <location>
        <begin position="1"/>
        <end position="23"/>
    </location>
</feature>
<dbReference type="Proteomes" id="UP000243859">
    <property type="component" value="Unassembled WGS sequence"/>
</dbReference>
<evidence type="ECO:0000256" key="2">
    <source>
        <dbReference type="ARBA" id="ARBA00022729"/>
    </source>
</evidence>
<comment type="caution">
    <text evidence="6">The sequence shown here is derived from an EMBL/GenBank/DDBJ whole genome shotgun (WGS) entry which is preliminary data.</text>
</comment>
<gene>
    <name evidence="6" type="ORF">C8N32_101267</name>
</gene>
<evidence type="ECO:0000313" key="7">
    <source>
        <dbReference type="Proteomes" id="UP000243859"/>
    </source>
</evidence>
<reference evidence="6 7" key="1">
    <citation type="submission" date="2018-04" db="EMBL/GenBank/DDBJ databases">
        <title>Genomic Encyclopedia of Archaeal and Bacterial Type Strains, Phase II (KMG-II): from individual species to whole genera.</title>
        <authorList>
            <person name="Goeker M."/>
        </authorList>
    </citation>
    <scope>NUCLEOTIDE SEQUENCE [LARGE SCALE GENOMIC DNA]</scope>
    <source>
        <strain evidence="6 7">DSM 18064</strain>
    </source>
</reference>
<keyword evidence="2 4" id="KW-0732">Signal</keyword>
<dbReference type="Pfam" id="PF13458">
    <property type="entry name" value="Peripla_BP_6"/>
    <property type="match status" value="1"/>
</dbReference>
<evidence type="ECO:0000313" key="6">
    <source>
        <dbReference type="EMBL" id="PTN04069.1"/>
    </source>
</evidence>
<dbReference type="GO" id="GO:0006865">
    <property type="term" value="P:amino acid transport"/>
    <property type="evidence" value="ECO:0007669"/>
    <property type="project" value="UniProtKB-KW"/>
</dbReference>
<dbReference type="PANTHER" id="PTHR30483:SF6">
    <property type="entry name" value="PERIPLASMIC BINDING PROTEIN OF ABC TRANSPORTER FOR NATURAL AMINO ACIDS"/>
    <property type="match status" value="1"/>
</dbReference>
<name>A0A2T5BWQ8_9RHOB</name>
<protein>
    <submittedName>
        <fullName evidence="6">Amino acid/amide ABC transporter substrate-binding protein (HAAT family)</fullName>
    </submittedName>
</protein>
<dbReference type="CDD" id="cd06268">
    <property type="entry name" value="PBP1_ABC_transporter_LIVBP-like"/>
    <property type="match status" value="1"/>
</dbReference>
<dbReference type="InterPro" id="IPR051010">
    <property type="entry name" value="BCAA_transport"/>
</dbReference>
<dbReference type="OrthoDB" id="5341635at2"/>
<dbReference type="AlphaFoldDB" id="A0A2T5BWQ8"/>
<dbReference type="InterPro" id="IPR028082">
    <property type="entry name" value="Peripla_BP_I"/>
</dbReference>
<sequence>MVRHVLHLVFPALCLWALTGVQAGALDVRAAVLRIDYQVRLPVSRFELLPADRGFAGATLANEDNSTTGGFLGHRYETVLRAVAPDGADAALEDILAEGIRFVVVIARADDLLRLSDRAAQSGALVFNAQAPDMALRDGDCRANLLHTATSLQQQADAILQFAVWKKWTRLVLISGSNPADIAMAGAYREAAAKFGATIVGERVFEYSGGTRRTDSGHVLVQRQLPAFMQDLPEHDVVIAADASDYFGPYLTYHLWTPRPVMGAAGLRPVQMHGGHEAYGATQLQNRFEAIAGRYMTDIDYNAWIALRALGEAVTRTGSAAPETVRGFLLSDQFELAGFKGHQVDFRDWNGQMRQEVILFDGRITVSVSPQDGFFHQTALQDTLGRDRAESACEMFN</sequence>
<evidence type="ECO:0000256" key="3">
    <source>
        <dbReference type="ARBA" id="ARBA00022970"/>
    </source>
</evidence>
<keyword evidence="3" id="KW-0029">Amino-acid transport</keyword>
<organism evidence="6 7">
    <name type="scientific">Rhodovulum imhoffii</name>
    <dbReference type="NCBI Taxonomy" id="365340"/>
    <lineage>
        <taxon>Bacteria</taxon>
        <taxon>Pseudomonadati</taxon>
        <taxon>Pseudomonadota</taxon>
        <taxon>Alphaproteobacteria</taxon>
        <taxon>Rhodobacterales</taxon>
        <taxon>Paracoccaceae</taxon>
        <taxon>Rhodovulum</taxon>
    </lineage>
</organism>
<evidence type="ECO:0000259" key="5">
    <source>
        <dbReference type="Pfam" id="PF13458"/>
    </source>
</evidence>
<keyword evidence="3" id="KW-0813">Transport</keyword>
<evidence type="ECO:0000256" key="1">
    <source>
        <dbReference type="ARBA" id="ARBA00010062"/>
    </source>
</evidence>
<dbReference type="InterPro" id="IPR022478">
    <property type="entry name" value="ABC_transptr_sub-bd_PQQ"/>
</dbReference>
<keyword evidence="7" id="KW-1185">Reference proteome</keyword>
<comment type="similarity">
    <text evidence="1">Belongs to the leucine-binding protein family.</text>
</comment>
<feature type="domain" description="Leucine-binding protein" evidence="5">
    <location>
        <begin position="56"/>
        <end position="207"/>
    </location>
</feature>